<feature type="chain" id="PRO_5045365917" evidence="2">
    <location>
        <begin position="20"/>
        <end position="59"/>
    </location>
</feature>
<evidence type="ECO:0000313" key="3">
    <source>
        <dbReference type="EMBL" id="MCG6658242.1"/>
    </source>
</evidence>
<accession>A0ABS9P900</accession>
<dbReference type="EMBL" id="JABFUC010000008">
    <property type="protein sequence ID" value="MCG6658242.1"/>
    <property type="molecule type" value="Genomic_DNA"/>
</dbReference>
<evidence type="ECO:0000256" key="1">
    <source>
        <dbReference type="SAM" id="MobiDB-lite"/>
    </source>
</evidence>
<evidence type="ECO:0000313" key="4">
    <source>
        <dbReference type="Proteomes" id="UP000814385"/>
    </source>
</evidence>
<dbReference type="PROSITE" id="PS51257">
    <property type="entry name" value="PROKAR_LIPOPROTEIN"/>
    <property type="match status" value="1"/>
</dbReference>
<reference evidence="3 4" key="1">
    <citation type="submission" date="2020-05" db="EMBL/GenBank/DDBJ databases">
        <title>Comparative genomic analysis of denitrifying bacteria from Halomonas genus.</title>
        <authorList>
            <person name="Wang L."/>
            <person name="Shao Z."/>
        </authorList>
    </citation>
    <scope>NUCLEOTIDE SEQUENCE [LARGE SCALE GENOMIC DNA]</scope>
    <source>
        <strain evidence="3 4">A4</strain>
    </source>
</reference>
<comment type="caution">
    <text evidence="3">The sequence shown here is derived from an EMBL/GenBank/DDBJ whole genome shotgun (WGS) entry which is preliminary data.</text>
</comment>
<proteinExistence type="predicted"/>
<protein>
    <submittedName>
        <fullName evidence="3">Uncharacterized protein</fullName>
    </submittedName>
</protein>
<organism evidence="3 4">
    <name type="scientific">Billgrantia campisalis</name>
    <dbReference type="NCBI Taxonomy" id="74661"/>
    <lineage>
        <taxon>Bacteria</taxon>
        <taxon>Pseudomonadati</taxon>
        <taxon>Pseudomonadota</taxon>
        <taxon>Gammaproteobacteria</taxon>
        <taxon>Oceanospirillales</taxon>
        <taxon>Halomonadaceae</taxon>
        <taxon>Billgrantia</taxon>
    </lineage>
</organism>
<keyword evidence="4" id="KW-1185">Reference proteome</keyword>
<keyword evidence="2" id="KW-0732">Signal</keyword>
<dbReference type="Proteomes" id="UP000814385">
    <property type="component" value="Unassembled WGS sequence"/>
</dbReference>
<feature type="region of interest" description="Disordered" evidence="1">
    <location>
        <begin position="38"/>
        <end position="59"/>
    </location>
</feature>
<evidence type="ECO:0000256" key="2">
    <source>
        <dbReference type="SAM" id="SignalP"/>
    </source>
</evidence>
<gene>
    <name evidence="3" type="ORF">HOP52_10795</name>
</gene>
<feature type="signal peptide" evidence="2">
    <location>
        <begin position="1"/>
        <end position="19"/>
    </location>
</feature>
<sequence length="59" mass="6194">MRKLGLLLLVTMMAVGVAACQDDPGPAEEAGQKIDEAMEEAGESIEEMGEEIQDAAEGD</sequence>
<name>A0ABS9P900_9GAMM</name>